<keyword evidence="5" id="KW-0931">ER-Golgi transport</keyword>
<evidence type="ECO:0000256" key="7">
    <source>
        <dbReference type="ARBA" id="ARBA00023054"/>
    </source>
</evidence>
<keyword evidence="7 10" id="KW-0175">Coiled coil</keyword>
<evidence type="ECO:0000313" key="13">
    <source>
        <dbReference type="EMBL" id="KAJ8867395.1"/>
    </source>
</evidence>
<keyword evidence="2" id="KW-0813">Transport</keyword>
<keyword evidence="3 11" id="KW-0812">Transmembrane</keyword>
<gene>
    <name evidence="13" type="ORF">PR048_031196</name>
</gene>
<evidence type="ECO:0000256" key="8">
    <source>
        <dbReference type="ARBA" id="ARBA00023136"/>
    </source>
</evidence>
<proteinExistence type="inferred from homology"/>
<evidence type="ECO:0000256" key="10">
    <source>
        <dbReference type="SAM" id="Coils"/>
    </source>
</evidence>
<reference evidence="13 14" key="1">
    <citation type="submission" date="2023-02" db="EMBL/GenBank/DDBJ databases">
        <title>LHISI_Scaffold_Assembly.</title>
        <authorList>
            <person name="Stuart O.P."/>
            <person name="Cleave R."/>
            <person name="Magrath M.J.L."/>
            <person name="Mikheyev A.S."/>
        </authorList>
    </citation>
    <scope>NUCLEOTIDE SEQUENCE [LARGE SCALE GENOMIC DNA]</scope>
    <source>
        <strain evidence="13">Daus_M_001</strain>
        <tissue evidence="13">Leg muscle</tissue>
    </source>
</reference>
<keyword evidence="6 11" id="KW-1133">Transmembrane helix</keyword>
<dbReference type="EMBL" id="JARBHB010000015">
    <property type="protein sequence ID" value="KAJ8867395.1"/>
    <property type="molecule type" value="Genomic_DNA"/>
</dbReference>
<dbReference type="InterPro" id="IPR005606">
    <property type="entry name" value="Sec20"/>
</dbReference>
<dbReference type="InterPro" id="IPR056173">
    <property type="entry name" value="Sec20_C"/>
</dbReference>
<evidence type="ECO:0000256" key="6">
    <source>
        <dbReference type="ARBA" id="ARBA00022989"/>
    </source>
</evidence>
<comment type="similarity">
    <text evidence="9">Belongs to the SEC20 family.</text>
</comment>
<comment type="subcellular location">
    <subcellularLocation>
        <location evidence="1">Endoplasmic reticulum membrane</location>
        <topology evidence="1">Single-pass type IV membrane protein</topology>
    </subcellularLocation>
</comment>
<feature type="transmembrane region" description="Helical" evidence="11">
    <location>
        <begin position="205"/>
        <end position="222"/>
    </location>
</feature>
<comment type="caution">
    <text evidence="13">The sequence shown here is derived from an EMBL/GenBank/DDBJ whole genome shotgun (WGS) entry which is preliminary data.</text>
</comment>
<dbReference type="Proteomes" id="UP001159363">
    <property type="component" value="Chromosome 14"/>
</dbReference>
<evidence type="ECO:0000256" key="5">
    <source>
        <dbReference type="ARBA" id="ARBA00022892"/>
    </source>
</evidence>
<protein>
    <recommendedName>
        <fullName evidence="12">Sec20 C-terminal domain-containing protein</fullName>
    </recommendedName>
</protein>
<evidence type="ECO:0000256" key="4">
    <source>
        <dbReference type="ARBA" id="ARBA00022824"/>
    </source>
</evidence>
<evidence type="ECO:0000256" key="11">
    <source>
        <dbReference type="SAM" id="Phobius"/>
    </source>
</evidence>
<evidence type="ECO:0000259" key="12">
    <source>
        <dbReference type="Pfam" id="PF03908"/>
    </source>
</evidence>
<evidence type="ECO:0000256" key="2">
    <source>
        <dbReference type="ARBA" id="ARBA00022448"/>
    </source>
</evidence>
<keyword evidence="14" id="KW-1185">Reference proteome</keyword>
<keyword evidence="8 11" id="KW-0472">Membrane</keyword>
<evidence type="ECO:0000256" key="9">
    <source>
        <dbReference type="ARBA" id="ARBA00037934"/>
    </source>
</evidence>
<evidence type="ECO:0000256" key="1">
    <source>
        <dbReference type="ARBA" id="ARBA00004163"/>
    </source>
</evidence>
<evidence type="ECO:0000313" key="14">
    <source>
        <dbReference type="Proteomes" id="UP001159363"/>
    </source>
</evidence>
<dbReference type="Pfam" id="PF03908">
    <property type="entry name" value="Sec20"/>
    <property type="match status" value="1"/>
</dbReference>
<dbReference type="PANTHER" id="PTHR12825:SF0">
    <property type="entry name" value="VESICLE TRANSPORT PROTEIN SEC20"/>
    <property type="match status" value="1"/>
</dbReference>
<name>A0ABQ9G4K8_9NEOP</name>
<keyword evidence="4" id="KW-0256">Endoplasmic reticulum</keyword>
<sequence>MSENYVVNNIRREIVNLTLLVKALIQDINHCSGPRELLNDLNSEGRAKLAALRQQINQLEVLAGEEDKPADRSALLEEVVGHRQQLTSSYAAFRKANVSCLLNLDRADKEELMDAVGDDVALRYRQRRDKEGLLKTSSNVTDQLLSISKNLAETTHRSAGTLDSLVNSSGNITDTQQELTTTGSVISQSSKLLDKYSRREFTDKVLLFFAFAFFLACVVYIVQKRLF</sequence>
<organism evidence="13 14">
    <name type="scientific">Dryococelus australis</name>
    <dbReference type="NCBI Taxonomy" id="614101"/>
    <lineage>
        <taxon>Eukaryota</taxon>
        <taxon>Metazoa</taxon>
        <taxon>Ecdysozoa</taxon>
        <taxon>Arthropoda</taxon>
        <taxon>Hexapoda</taxon>
        <taxon>Insecta</taxon>
        <taxon>Pterygota</taxon>
        <taxon>Neoptera</taxon>
        <taxon>Polyneoptera</taxon>
        <taxon>Phasmatodea</taxon>
        <taxon>Verophasmatodea</taxon>
        <taxon>Anareolatae</taxon>
        <taxon>Phasmatidae</taxon>
        <taxon>Eurycanthinae</taxon>
        <taxon>Dryococelus</taxon>
    </lineage>
</organism>
<feature type="domain" description="Sec20 C-terminal" evidence="12">
    <location>
        <begin position="136"/>
        <end position="226"/>
    </location>
</feature>
<feature type="coiled-coil region" evidence="10">
    <location>
        <begin position="7"/>
        <end position="62"/>
    </location>
</feature>
<evidence type="ECO:0000256" key="3">
    <source>
        <dbReference type="ARBA" id="ARBA00022692"/>
    </source>
</evidence>
<accession>A0ABQ9G4K8</accession>
<dbReference type="PANTHER" id="PTHR12825">
    <property type="entry name" value="BNIP1-RELATED"/>
    <property type="match status" value="1"/>
</dbReference>